<reference evidence="18" key="1">
    <citation type="journal article" date="2019" name="Int. J. Syst. Evol. Microbiol.">
        <title>The Global Catalogue of Microorganisms (GCM) 10K type strain sequencing project: providing services to taxonomists for standard genome sequencing and annotation.</title>
        <authorList>
            <consortium name="The Broad Institute Genomics Platform"/>
            <consortium name="The Broad Institute Genome Sequencing Center for Infectious Disease"/>
            <person name="Wu L."/>
            <person name="Ma J."/>
        </authorList>
    </citation>
    <scope>NUCLEOTIDE SEQUENCE [LARGE SCALE GENOMIC DNA]</scope>
    <source>
        <strain evidence="18">JCM 9458</strain>
    </source>
</reference>
<comment type="cofactor">
    <cofactor evidence="2">
        <name>Zn(2+)</name>
        <dbReference type="ChEBI" id="CHEBI:29105"/>
    </cofactor>
</comment>
<accession>A0ABP6STM6</accession>
<evidence type="ECO:0000256" key="10">
    <source>
        <dbReference type="ARBA" id="ARBA00022833"/>
    </source>
</evidence>
<dbReference type="RefSeq" id="WP_345727559.1">
    <property type="nucleotide sequence ID" value="NZ_BAAAYN010000011.1"/>
</dbReference>
<dbReference type="Proteomes" id="UP001501676">
    <property type="component" value="Unassembled WGS sequence"/>
</dbReference>
<keyword evidence="11 14" id="KW-0299">Galactose metabolism</keyword>
<sequence length="361" mass="40087">MSNITEINLSDGRELFYFDDAPGTDRSAVDERGLPAVTSTSERRWDALAGEWVVIAGHRQSRTFLPPTDQCPLCPTRDGHQTEIPASDYDVVVFENRFPSLSTAATGASSLTGRGLFHTEPGHGRCEVVCFTSDHNGSFSQLPAARVRTVLDALADRTAALGRIEGVEYVFCFENRGEEIGVTLSHPHGQIYAYPFVPPRMERIRQSLRDYHETTGECLQCAQLAAEHADGARVVEKGTHFTAYVPFAARWPYEVMIVPHRHVPDLPALDEAERAELAELYPAVLRRFDGLFDTPAPYIAGWQQAPTRQDRDQWHLSLQVFSIRRAPGKLKYLAGSESGAAVWINDIAPERAAAALRGEDR</sequence>
<keyword evidence="12 14" id="KW-0119">Carbohydrate metabolism</keyword>
<comment type="pathway">
    <text evidence="3 14">Carbohydrate metabolism; galactose metabolism.</text>
</comment>
<evidence type="ECO:0000256" key="7">
    <source>
        <dbReference type="ARBA" id="ARBA00022679"/>
    </source>
</evidence>
<dbReference type="EC" id="2.7.7.12" evidence="5 13"/>
<evidence type="ECO:0000256" key="12">
    <source>
        <dbReference type="ARBA" id="ARBA00023277"/>
    </source>
</evidence>
<dbReference type="NCBIfam" id="TIGR00209">
    <property type="entry name" value="galT_1"/>
    <property type="match status" value="1"/>
</dbReference>
<evidence type="ECO:0000313" key="17">
    <source>
        <dbReference type="EMBL" id="GAA3385290.1"/>
    </source>
</evidence>
<evidence type="ECO:0000256" key="9">
    <source>
        <dbReference type="ARBA" id="ARBA00022723"/>
    </source>
</evidence>
<dbReference type="Pfam" id="PF02744">
    <property type="entry name" value="GalP_UDP_tr_C"/>
    <property type="match status" value="1"/>
</dbReference>
<dbReference type="InterPro" id="IPR019779">
    <property type="entry name" value="GalP_UDPtransf1_His-AS"/>
</dbReference>
<dbReference type="PIRSF" id="PIRSF000808">
    <property type="entry name" value="GalT"/>
    <property type="match status" value="1"/>
</dbReference>
<comment type="similarity">
    <text evidence="4 14">Belongs to the galactose-1-phosphate uridylyltransferase type 1 family.</text>
</comment>
<evidence type="ECO:0000256" key="3">
    <source>
        <dbReference type="ARBA" id="ARBA00004947"/>
    </source>
</evidence>
<keyword evidence="7 14" id="KW-0808">Transferase</keyword>
<dbReference type="PANTHER" id="PTHR11943:SF1">
    <property type="entry name" value="GALACTOSE-1-PHOSPHATE URIDYLYLTRANSFERASE"/>
    <property type="match status" value="1"/>
</dbReference>
<name>A0ABP6STM6_9ACTN</name>
<evidence type="ECO:0000256" key="11">
    <source>
        <dbReference type="ARBA" id="ARBA00023144"/>
    </source>
</evidence>
<comment type="catalytic activity">
    <reaction evidence="1 14">
        <text>alpha-D-galactose 1-phosphate + UDP-alpha-D-glucose = alpha-D-glucose 1-phosphate + UDP-alpha-D-galactose</text>
        <dbReference type="Rhea" id="RHEA:13989"/>
        <dbReference type="ChEBI" id="CHEBI:58336"/>
        <dbReference type="ChEBI" id="CHEBI:58601"/>
        <dbReference type="ChEBI" id="CHEBI:58885"/>
        <dbReference type="ChEBI" id="CHEBI:66914"/>
        <dbReference type="EC" id="2.7.7.12"/>
    </reaction>
</comment>
<organism evidence="17 18">
    <name type="scientific">Cryptosporangium minutisporangium</name>
    <dbReference type="NCBI Taxonomy" id="113569"/>
    <lineage>
        <taxon>Bacteria</taxon>
        <taxon>Bacillati</taxon>
        <taxon>Actinomycetota</taxon>
        <taxon>Actinomycetes</taxon>
        <taxon>Cryptosporangiales</taxon>
        <taxon>Cryptosporangiaceae</taxon>
        <taxon>Cryptosporangium</taxon>
    </lineage>
</organism>
<comment type="caution">
    <text evidence="17">The sequence shown here is derived from an EMBL/GenBank/DDBJ whole genome shotgun (WGS) entry which is preliminary data.</text>
</comment>
<dbReference type="CDD" id="cd00608">
    <property type="entry name" value="GalT"/>
    <property type="match status" value="1"/>
</dbReference>
<feature type="domain" description="Galactose-1-phosphate uridyl transferase C-terminal" evidence="16">
    <location>
        <begin position="207"/>
        <end position="326"/>
    </location>
</feature>
<feature type="domain" description="Galactose-1-phosphate uridyl transferase N-terminal" evidence="15">
    <location>
        <begin position="40"/>
        <end position="198"/>
    </location>
</feature>
<evidence type="ECO:0000256" key="2">
    <source>
        <dbReference type="ARBA" id="ARBA00001947"/>
    </source>
</evidence>
<evidence type="ECO:0000256" key="4">
    <source>
        <dbReference type="ARBA" id="ARBA00010951"/>
    </source>
</evidence>
<keyword evidence="18" id="KW-1185">Reference proteome</keyword>
<protein>
    <recommendedName>
        <fullName evidence="6 13">Galactose-1-phosphate uridylyltransferase</fullName>
        <ecNumber evidence="5 13">2.7.7.12</ecNumber>
    </recommendedName>
</protein>
<dbReference type="Gene3D" id="3.30.428.10">
    <property type="entry name" value="HIT-like"/>
    <property type="match status" value="2"/>
</dbReference>
<dbReference type="GO" id="GO:0016779">
    <property type="term" value="F:nucleotidyltransferase activity"/>
    <property type="evidence" value="ECO:0007669"/>
    <property type="project" value="UniProtKB-KW"/>
</dbReference>
<evidence type="ECO:0000259" key="15">
    <source>
        <dbReference type="Pfam" id="PF01087"/>
    </source>
</evidence>
<dbReference type="PANTHER" id="PTHR11943">
    <property type="entry name" value="GALACTOSE-1-PHOSPHATE URIDYLYLTRANSFERASE"/>
    <property type="match status" value="1"/>
</dbReference>
<dbReference type="SUPFAM" id="SSF54197">
    <property type="entry name" value="HIT-like"/>
    <property type="match status" value="2"/>
</dbReference>
<evidence type="ECO:0000256" key="1">
    <source>
        <dbReference type="ARBA" id="ARBA00001107"/>
    </source>
</evidence>
<evidence type="ECO:0000256" key="13">
    <source>
        <dbReference type="NCBIfam" id="TIGR00209"/>
    </source>
</evidence>
<dbReference type="InterPro" id="IPR001937">
    <property type="entry name" value="GalP_UDPtransf1"/>
</dbReference>
<keyword evidence="9 14" id="KW-0479">Metal-binding</keyword>
<evidence type="ECO:0000256" key="8">
    <source>
        <dbReference type="ARBA" id="ARBA00022695"/>
    </source>
</evidence>
<dbReference type="Pfam" id="PF01087">
    <property type="entry name" value="GalP_UDP_transf"/>
    <property type="match status" value="1"/>
</dbReference>
<evidence type="ECO:0000256" key="6">
    <source>
        <dbReference type="ARBA" id="ARBA00016340"/>
    </source>
</evidence>
<evidence type="ECO:0000256" key="5">
    <source>
        <dbReference type="ARBA" id="ARBA00012384"/>
    </source>
</evidence>
<gene>
    <name evidence="17" type="primary">galT</name>
    <name evidence="17" type="ORF">GCM10020369_18200</name>
</gene>
<dbReference type="EMBL" id="BAAAYN010000011">
    <property type="protein sequence ID" value="GAA3385290.1"/>
    <property type="molecule type" value="Genomic_DNA"/>
</dbReference>
<evidence type="ECO:0000259" key="16">
    <source>
        <dbReference type="Pfam" id="PF02744"/>
    </source>
</evidence>
<dbReference type="PROSITE" id="PS00117">
    <property type="entry name" value="GAL_P_UDP_TRANSF_I"/>
    <property type="match status" value="1"/>
</dbReference>
<dbReference type="InterPro" id="IPR005850">
    <property type="entry name" value="GalP_Utransf_C"/>
</dbReference>
<dbReference type="InterPro" id="IPR036265">
    <property type="entry name" value="HIT-like_sf"/>
</dbReference>
<keyword evidence="8 14" id="KW-0548">Nucleotidyltransferase</keyword>
<dbReference type="InterPro" id="IPR005849">
    <property type="entry name" value="GalP_Utransf_N"/>
</dbReference>
<proteinExistence type="inferred from homology"/>
<evidence type="ECO:0000256" key="14">
    <source>
        <dbReference type="RuleBase" id="RU000506"/>
    </source>
</evidence>
<evidence type="ECO:0000313" key="18">
    <source>
        <dbReference type="Proteomes" id="UP001501676"/>
    </source>
</evidence>
<keyword evidence="10" id="KW-0862">Zinc</keyword>